<evidence type="ECO:0000313" key="2">
    <source>
        <dbReference type="Proteomes" id="UP000253831"/>
    </source>
</evidence>
<dbReference type="EMBL" id="QPGA01000032">
    <property type="protein sequence ID" value="RDE49813.1"/>
    <property type="molecule type" value="Genomic_DNA"/>
</dbReference>
<protein>
    <submittedName>
        <fullName evidence="1">Uncharacterized protein</fullName>
    </submittedName>
</protein>
<proteinExistence type="predicted"/>
<organism evidence="1 2">
    <name type="scientific">Candidatus Accumulibacter meliphilus</name>
    <dbReference type="NCBI Taxonomy" id="2211374"/>
    <lineage>
        <taxon>Bacteria</taxon>
        <taxon>Pseudomonadati</taxon>
        <taxon>Pseudomonadota</taxon>
        <taxon>Betaproteobacteria</taxon>
        <taxon>Candidatus Accumulibacter</taxon>
    </lineage>
</organism>
<accession>A0A369XI61</accession>
<dbReference type="AlphaFoldDB" id="A0A369XI61"/>
<sequence>MCHALLQSPNFFRLLLRIDEELASETQTAGCRCGGVLHRANYPRKPRACLSEVRSDYESRFSFCCHRCRRRTTSMSVRFLGRRVYLALAVVLGSARHAGQTPAATRLSGTLNVPVLTLRRWRHWWQGEFPQTALWQAACARFMPPVVSDRFPASLLERFSGNTEEALMRLLVFLSPITVRPIDLPEGR</sequence>
<reference evidence="1 2" key="1">
    <citation type="submission" date="2018-05" db="EMBL/GenBank/DDBJ databases">
        <title>Integrated omic analyses show evidence that a Ca. Accumulibacter phosphatis strain performs denitrification under micro-aerobic conditions.</title>
        <authorList>
            <person name="Camejo P.Y."/>
            <person name="Katherine M.D."/>
            <person name="Daniel N.R."/>
        </authorList>
    </citation>
    <scope>NUCLEOTIDE SEQUENCE [LARGE SCALE GENOMIC DNA]</scope>
    <source>
        <strain evidence="1">UW-LDO-IC</strain>
    </source>
</reference>
<dbReference type="Proteomes" id="UP000253831">
    <property type="component" value="Unassembled WGS sequence"/>
</dbReference>
<gene>
    <name evidence="1" type="ORF">DVS81_14795</name>
</gene>
<comment type="caution">
    <text evidence="1">The sequence shown here is derived from an EMBL/GenBank/DDBJ whole genome shotgun (WGS) entry which is preliminary data.</text>
</comment>
<name>A0A369XI61_9PROT</name>
<evidence type="ECO:0000313" key="1">
    <source>
        <dbReference type="EMBL" id="RDE49813.1"/>
    </source>
</evidence>